<evidence type="ECO:0000313" key="7">
    <source>
        <dbReference type="EMBL" id="CAG8456040.1"/>
    </source>
</evidence>
<keyword evidence="3 4" id="KW-0175">Coiled coil</keyword>
<evidence type="ECO:0000256" key="1">
    <source>
        <dbReference type="ARBA" id="ARBA00004555"/>
    </source>
</evidence>
<dbReference type="PANTHER" id="PTHR46515">
    <property type="entry name" value="TATA ELEMENT MODULATORY FACTOR TMF1"/>
    <property type="match status" value="1"/>
</dbReference>
<feature type="compositionally biased region" description="Basic and acidic residues" evidence="5">
    <location>
        <begin position="796"/>
        <end position="810"/>
    </location>
</feature>
<dbReference type="GO" id="GO:0005783">
    <property type="term" value="C:endoplasmic reticulum"/>
    <property type="evidence" value="ECO:0007669"/>
    <property type="project" value="TreeGrafter"/>
</dbReference>
<dbReference type="AlphaFoldDB" id="A0A9N8VI86"/>
<accession>A0A9N8VI86</accession>
<evidence type="ECO:0000259" key="6">
    <source>
        <dbReference type="Pfam" id="PF12325"/>
    </source>
</evidence>
<name>A0A9N8VI86_FUNMO</name>
<keyword evidence="8" id="KW-1185">Reference proteome</keyword>
<feature type="compositionally biased region" description="Polar residues" evidence="5">
    <location>
        <begin position="194"/>
        <end position="206"/>
    </location>
</feature>
<dbReference type="Pfam" id="PF12325">
    <property type="entry name" value="TMF_TATA_bd"/>
    <property type="match status" value="1"/>
</dbReference>
<sequence length="974" mass="110944">MSFFNNKTGSGGSSWGNMLKQAVNNFESKLDKALDIGEDNSYQGEVYVDPITGFVTTVDPPAVSERPKSPNVSTKKPSASPTPTPNKPSPKLGPRSNSSDLFGSMLGNISTSSLQNSLSSRQVQNLSQSLKSKSSDLLANIRTSRGSNDIDRNISTHASSQTGSPQSTLQESRRSSQRTSLDSDLDILDDSSRKNSTLPIEVNTTDIAGEDDHSASVSNEERYNDNNENNEKVDIPSINSNLNVSVSSSTNQIENGNVYNRRSTDSLILENHVSSKCETDGVKESDTDSKVDESSLKGDDIEFHEKTSNEDSQGIDMIDGKASLIGENSVEFQLIIEQRERQLMNATEQNALLNDTVEKLRLQLQELEENKVEESKITKNHLEGLENQLKTANKELDMFRQQEASKEDSSIQSILELQRKLLLEKDDQISGLLSEGKKLSKNELEYRTSLKKYRAKDIEQENRLIDLQKKYDKAASEITELSAKLKQMQEIEKKNSYNLKRIESEQEKKIQQNLKLEIDIAVAKEERDKLQRLLDRTNAELKEALDINATSSSQVQAAALEKEIQINERLHHELEQLRTESENTENALRLEIRELRTTLARIEEQAGLREDNLRHEVLVLQQRMQFAEAAAQDVTSGEWEIERIQILRRIEDVQTQHALSVKNWERIENSLSKQLTEMETERDRFAGKYETLNNQLIEMSSTMGQQELQLIIERNQNKQLNEEITSLRARIPNLEAKIENLVLELESYKTTHKIALQEAEEQYRRMLRQTLEEKQEEWEQKVRSEQENKLIKEHEKEKRIAKLDSSRSSEETNLGSLRSRSETNLGRNYDGGILSPVMYSPTSSTRLSIDGGSNIISSVMMIEKLNSSVRHLEGQVSTLQGQLHMTTKNRDELADELVKLTVQMEDISIKTRRLPELELQFHELNERYLITLELLGEKTEQVEELQADIEDMKDAYRNQITDLAAELEKYKISR</sequence>
<feature type="coiled-coil region" evidence="4">
    <location>
        <begin position="450"/>
        <end position="605"/>
    </location>
</feature>
<evidence type="ECO:0000256" key="4">
    <source>
        <dbReference type="SAM" id="Coils"/>
    </source>
</evidence>
<feature type="region of interest" description="Disordered" evidence="5">
    <location>
        <begin position="796"/>
        <end position="823"/>
    </location>
</feature>
<dbReference type="PANTHER" id="PTHR46515:SF1">
    <property type="entry name" value="TATA ELEMENT MODULATORY FACTOR"/>
    <property type="match status" value="1"/>
</dbReference>
<dbReference type="EMBL" id="CAJVPP010000209">
    <property type="protein sequence ID" value="CAG8456040.1"/>
    <property type="molecule type" value="Genomic_DNA"/>
</dbReference>
<reference evidence="7" key="1">
    <citation type="submission" date="2021-06" db="EMBL/GenBank/DDBJ databases">
        <authorList>
            <person name="Kallberg Y."/>
            <person name="Tangrot J."/>
            <person name="Rosling A."/>
        </authorList>
    </citation>
    <scope>NUCLEOTIDE SEQUENCE</scope>
    <source>
        <strain evidence="7">87-6 pot B 2015</strain>
    </source>
</reference>
<keyword evidence="2" id="KW-0333">Golgi apparatus</keyword>
<evidence type="ECO:0000256" key="3">
    <source>
        <dbReference type="ARBA" id="ARBA00023054"/>
    </source>
</evidence>
<feature type="compositionally biased region" description="Polar residues" evidence="5">
    <location>
        <begin position="811"/>
        <end position="823"/>
    </location>
</feature>
<feature type="compositionally biased region" description="Basic and acidic residues" evidence="5">
    <location>
        <begin position="210"/>
        <end position="234"/>
    </location>
</feature>
<dbReference type="InterPro" id="IPR022091">
    <property type="entry name" value="TMF_TATA-bd"/>
</dbReference>
<feature type="domain" description="TATA element modulatory factor 1 TATA binding" evidence="6">
    <location>
        <begin position="856"/>
        <end position="963"/>
    </location>
</feature>
<feature type="coiled-coil region" evidence="4">
    <location>
        <begin position="862"/>
        <end position="910"/>
    </location>
</feature>
<dbReference type="InterPro" id="IPR052602">
    <property type="entry name" value="Growth_transcription_reg"/>
</dbReference>
<feature type="region of interest" description="Disordered" evidence="5">
    <location>
        <begin position="143"/>
        <end position="236"/>
    </location>
</feature>
<feature type="compositionally biased region" description="Polar residues" evidence="5">
    <location>
        <begin position="155"/>
        <end position="170"/>
    </location>
</feature>
<evidence type="ECO:0000313" key="8">
    <source>
        <dbReference type="Proteomes" id="UP000789375"/>
    </source>
</evidence>
<feature type="region of interest" description="Disordered" evidence="5">
    <location>
        <begin position="58"/>
        <end position="104"/>
    </location>
</feature>
<evidence type="ECO:0000256" key="2">
    <source>
        <dbReference type="ARBA" id="ARBA00023034"/>
    </source>
</evidence>
<comment type="subcellular location">
    <subcellularLocation>
        <location evidence="1">Golgi apparatus</location>
    </subcellularLocation>
</comment>
<dbReference type="Proteomes" id="UP000789375">
    <property type="component" value="Unassembled WGS sequence"/>
</dbReference>
<gene>
    <name evidence="7" type="ORF">FMOSSE_LOCUS1794</name>
</gene>
<organism evidence="7 8">
    <name type="scientific">Funneliformis mosseae</name>
    <name type="common">Endomycorrhizal fungus</name>
    <name type="synonym">Glomus mosseae</name>
    <dbReference type="NCBI Taxonomy" id="27381"/>
    <lineage>
        <taxon>Eukaryota</taxon>
        <taxon>Fungi</taxon>
        <taxon>Fungi incertae sedis</taxon>
        <taxon>Mucoromycota</taxon>
        <taxon>Glomeromycotina</taxon>
        <taxon>Glomeromycetes</taxon>
        <taxon>Glomerales</taxon>
        <taxon>Glomeraceae</taxon>
        <taxon>Funneliformis</taxon>
    </lineage>
</organism>
<comment type="caution">
    <text evidence="7">The sequence shown here is derived from an EMBL/GenBank/DDBJ whole genome shotgun (WGS) entry which is preliminary data.</text>
</comment>
<feature type="coiled-coil region" evidence="4">
    <location>
        <begin position="935"/>
        <end position="973"/>
    </location>
</feature>
<dbReference type="GO" id="GO:0005794">
    <property type="term" value="C:Golgi apparatus"/>
    <property type="evidence" value="ECO:0007669"/>
    <property type="project" value="UniProtKB-SubCell"/>
</dbReference>
<evidence type="ECO:0000256" key="5">
    <source>
        <dbReference type="SAM" id="MobiDB-lite"/>
    </source>
</evidence>
<protein>
    <submittedName>
        <fullName evidence="7">7393_t:CDS:1</fullName>
    </submittedName>
</protein>
<proteinExistence type="predicted"/>
<dbReference type="Pfam" id="PF12329">
    <property type="entry name" value="TMF_DNA_bd"/>
    <property type="match status" value="1"/>
</dbReference>
<feature type="coiled-coil region" evidence="4">
    <location>
        <begin position="336"/>
        <end position="402"/>
    </location>
</feature>
<dbReference type="InterPro" id="IPR022092">
    <property type="entry name" value="TMF_DNA-bd"/>
</dbReference>